<feature type="transmembrane region" description="Helical" evidence="1">
    <location>
        <begin position="140"/>
        <end position="164"/>
    </location>
</feature>
<comment type="caution">
    <text evidence="2">The sequence shown here is derived from an EMBL/GenBank/DDBJ whole genome shotgun (WGS) entry which is preliminary data.</text>
</comment>
<proteinExistence type="predicted"/>
<dbReference type="EMBL" id="JAARZC010000005">
    <property type="protein sequence ID" value="MBC2250966.1"/>
    <property type="molecule type" value="Genomic_DNA"/>
</dbReference>
<keyword evidence="1" id="KW-0472">Membrane</keyword>
<evidence type="ECO:0000313" key="3">
    <source>
        <dbReference type="Proteomes" id="UP000559864"/>
    </source>
</evidence>
<dbReference type="RefSeq" id="WP_185577026.1">
    <property type="nucleotide sequence ID" value="NZ_JAARZC010000005.1"/>
</dbReference>
<accession>A0A7X0ZET0</accession>
<reference evidence="2 3" key="1">
    <citation type="submission" date="2020-03" db="EMBL/GenBank/DDBJ databases">
        <title>Soil Listeria distribution.</title>
        <authorList>
            <person name="Liao J."/>
            <person name="Wiedmann M."/>
        </authorList>
    </citation>
    <scope>NUCLEOTIDE SEQUENCE [LARGE SCALE GENOMIC DNA]</scope>
    <source>
        <strain evidence="2 3">FSL L7-0123</strain>
    </source>
</reference>
<protein>
    <submittedName>
        <fullName evidence="2">Uncharacterized protein</fullName>
    </submittedName>
</protein>
<organism evidence="2 3">
    <name type="scientific">Listeria cossartiae subsp. cayugensis</name>
    <dbReference type="NCBI Taxonomy" id="2713505"/>
    <lineage>
        <taxon>Bacteria</taxon>
        <taxon>Bacillati</taxon>
        <taxon>Bacillota</taxon>
        <taxon>Bacilli</taxon>
        <taxon>Bacillales</taxon>
        <taxon>Listeriaceae</taxon>
        <taxon>Listeria</taxon>
        <taxon>Listeria cossartiae</taxon>
    </lineage>
</organism>
<feature type="transmembrane region" description="Helical" evidence="1">
    <location>
        <begin position="197"/>
        <end position="215"/>
    </location>
</feature>
<evidence type="ECO:0000313" key="2">
    <source>
        <dbReference type="EMBL" id="MBC2250966.1"/>
    </source>
</evidence>
<dbReference type="Proteomes" id="UP000559864">
    <property type="component" value="Unassembled WGS sequence"/>
</dbReference>
<evidence type="ECO:0000256" key="1">
    <source>
        <dbReference type="SAM" id="Phobius"/>
    </source>
</evidence>
<feature type="transmembrane region" description="Helical" evidence="1">
    <location>
        <begin position="44"/>
        <end position="67"/>
    </location>
</feature>
<keyword evidence="1" id="KW-1133">Transmembrane helix</keyword>
<dbReference type="AlphaFoldDB" id="A0A7X0ZET0"/>
<sequence length="435" mass="51645">MSKKLFKWLVVIIFFMFFLFFITNAQTVIDAIILFNLDITSENLFLLCLIFFIEICVFLIIYDLLILESYSFISFRIEKLGRLLITKKNVELALFTIRVNYNIARVFKFLRLGWLRYDNPNLSSVWVGISKSTLFPKIFVIIRAMICLPVMLAIVLTLFTLNIINLDWVYSQWEYLFGFLKKAFTIKINFGDIFSKLPAVVALLTIVPVLFFFYFHSQKREVRKIIDRKNNELFEIVVIKHNELSKLISKSIYTISENLDYVINCQSLIVDLILNKKIKNMHELKDGYYLANRNVEAYLFKEIPGILKIAEVIVELTSEELDYFTRLFSMKKYEIWHFYWEFGNCKTSEKLNRLFLTKQGMNEMISEVRELTFEISKEELTTYENKQQAILSYNIYDALETLYSLKRYNESLKRYLTSSKTEKTLMKTLAKEKQN</sequence>
<name>A0A7X0ZET0_9LIST</name>
<gene>
    <name evidence="2" type="ORF">HCB49_13300</name>
</gene>
<keyword evidence="1" id="KW-0812">Transmembrane</keyword>